<comment type="caution">
    <text evidence="1">The sequence shown here is derived from an EMBL/GenBank/DDBJ whole genome shotgun (WGS) entry which is preliminary data.</text>
</comment>
<gene>
    <name evidence="1" type="ORF">DHETER_LOCUS12097</name>
</gene>
<dbReference type="EMBL" id="CAJVPU010028656">
    <property type="protein sequence ID" value="CAG8707952.1"/>
    <property type="molecule type" value="Genomic_DNA"/>
</dbReference>
<dbReference type="Proteomes" id="UP000789702">
    <property type="component" value="Unassembled WGS sequence"/>
</dbReference>
<feature type="non-terminal residue" evidence="1">
    <location>
        <position position="1"/>
    </location>
</feature>
<evidence type="ECO:0000313" key="1">
    <source>
        <dbReference type="EMBL" id="CAG8707952.1"/>
    </source>
</evidence>
<accession>A0ACA9PFA6</accession>
<evidence type="ECO:0000313" key="2">
    <source>
        <dbReference type="Proteomes" id="UP000789702"/>
    </source>
</evidence>
<feature type="non-terminal residue" evidence="1">
    <location>
        <position position="537"/>
    </location>
</feature>
<sequence>PKEIKLGGIFHIHYEQTDIIEQLERLKHFNNWEIIEQNDLTPLCTLLSKRLIARIQEVNGMKILYKSNLSVNMPKGHNILIHYIQKPSVVPTFNNVKIFASIIVLNKVRPYRNVFAVRVEYMDDENPCIVIHRIGPAKKPFNLFIPYMLIGYEEELPIGKFQDNAISYVCTRKFVPDGNNLIEYPISDVDYCWLGCPILKCKENPGYEFGSSKHVISYHFRHNEENDTTQLCCYGYDAETDKISNNEALTFEVNCAIFTKNTSEVEEIARPTEYEWRNKEYTVLPFRSNPRRTFTGNKWDLFEHPKHIFASIQYSNPPNHPAFLNIHRKYPIVKSLNNIPDKSRIPIGYVVINFGNSRPSAINTDMSLEIKRDKPLSYSSINKEISQPSAINADISLGIKRDKPLSYSSIKKEHEEKKPSNPPYIIRDTKMDIDQTISNKTVIKSHKLNHGLTIHPQNVFSAENSAYDLKSELKIKDIEKCYAKAFVPKDKKELFLLKKHIDIESFQSLPSKLIEMMLTSTNFLSDNSSIDDIYLEI</sequence>
<proteinExistence type="predicted"/>
<name>A0ACA9PFA6_9GLOM</name>
<reference evidence="1" key="1">
    <citation type="submission" date="2021-06" db="EMBL/GenBank/DDBJ databases">
        <authorList>
            <person name="Kallberg Y."/>
            <person name="Tangrot J."/>
            <person name="Rosling A."/>
        </authorList>
    </citation>
    <scope>NUCLEOTIDE SEQUENCE</scope>
    <source>
        <strain evidence="1">IL203A</strain>
    </source>
</reference>
<protein>
    <submittedName>
        <fullName evidence="1">14162_t:CDS:1</fullName>
    </submittedName>
</protein>
<organism evidence="1 2">
    <name type="scientific">Dentiscutata heterogama</name>
    <dbReference type="NCBI Taxonomy" id="1316150"/>
    <lineage>
        <taxon>Eukaryota</taxon>
        <taxon>Fungi</taxon>
        <taxon>Fungi incertae sedis</taxon>
        <taxon>Mucoromycota</taxon>
        <taxon>Glomeromycotina</taxon>
        <taxon>Glomeromycetes</taxon>
        <taxon>Diversisporales</taxon>
        <taxon>Gigasporaceae</taxon>
        <taxon>Dentiscutata</taxon>
    </lineage>
</organism>
<keyword evidence="2" id="KW-1185">Reference proteome</keyword>